<dbReference type="SMART" id="SM00849">
    <property type="entry name" value="Lactamase_B"/>
    <property type="match status" value="1"/>
</dbReference>
<reference evidence="3" key="1">
    <citation type="submission" date="2012-06" db="EMBL/GenBank/DDBJ databases">
        <title>Complete sequence of Desulfitobacterium dehalogenans ATCC 51507.</title>
        <authorList>
            <person name="Lucas S."/>
            <person name="Han J."/>
            <person name="Lapidus A."/>
            <person name="Cheng J.-F."/>
            <person name="Goodwin L."/>
            <person name="Pitluck S."/>
            <person name="Peters L."/>
            <person name="Ovchinnikova G."/>
            <person name="Teshima H."/>
            <person name="Detter J.C."/>
            <person name="Han C."/>
            <person name="Tapia R."/>
            <person name="Land M."/>
            <person name="Hauser L."/>
            <person name="Kyrpides N."/>
            <person name="Ivanova N."/>
            <person name="Pagani I."/>
            <person name="Kruse T."/>
            <person name="de Vos W.M."/>
            <person name="Smidt H."/>
            <person name="Woyke T."/>
        </authorList>
    </citation>
    <scope>NUCLEOTIDE SEQUENCE [LARGE SCALE GENOMIC DNA]</scope>
    <source>
        <strain evidence="3">ATCC 51507 / DSM 9161 / JW/IU-DC1</strain>
    </source>
</reference>
<dbReference type="HOGENOM" id="CLU_030571_2_4_9"/>
<evidence type="ECO:0000313" key="2">
    <source>
        <dbReference type="EMBL" id="AFL99976.1"/>
    </source>
</evidence>
<dbReference type="InterPro" id="IPR036866">
    <property type="entry name" value="RibonucZ/Hydroxyglut_hydro"/>
</dbReference>
<sequence length="235" mass="26180">MRLIQFETVYQITFMPRIFPVNCYLVEETDDLTLIDTGLNFCWKGILHAASAIGKPIARIALTHPHADHIGSLDKLKEQLPQAVVYISERDSSLMYGDFTLKKGEPKFPVRGGFKKNLQTRADLLVSDGDFIKSLRVISAPGHTPGSIAFYDIRSRILIAGDALQTRGGLAVAGDTRILFPFPAVATWHKKSAVRSVERLNELDIQLLAVGHGKVLKTPGPQIERALQRIREKLR</sequence>
<organism evidence="2 3">
    <name type="scientific">Desulfitobacterium dehalogenans (strain ATCC 51507 / DSM 9161 / JW/IU-DC1)</name>
    <dbReference type="NCBI Taxonomy" id="756499"/>
    <lineage>
        <taxon>Bacteria</taxon>
        <taxon>Bacillati</taxon>
        <taxon>Bacillota</taxon>
        <taxon>Clostridia</taxon>
        <taxon>Eubacteriales</taxon>
        <taxon>Desulfitobacteriaceae</taxon>
        <taxon>Desulfitobacterium</taxon>
    </lineage>
</organism>
<dbReference type="STRING" id="756499.Desde_1572"/>
<dbReference type="Gene3D" id="3.60.15.10">
    <property type="entry name" value="Ribonuclease Z/Hydroxyacylglutathione hydrolase-like"/>
    <property type="match status" value="1"/>
</dbReference>
<dbReference type="RefSeq" id="WP_014793466.1">
    <property type="nucleotide sequence ID" value="NC_018017.1"/>
</dbReference>
<dbReference type="PANTHER" id="PTHR42951">
    <property type="entry name" value="METALLO-BETA-LACTAMASE DOMAIN-CONTAINING"/>
    <property type="match status" value="1"/>
</dbReference>
<reference evidence="2 3" key="2">
    <citation type="journal article" date="2015" name="J. Bacteriol.">
        <title>Genomic, proteomic, and biochemical analysis of the organohalide respiratory pathway in Desulfitobacterium dehalogenans.</title>
        <authorList>
            <person name="Kruse T."/>
            <person name="van de Pas B.A."/>
            <person name="Atteia A."/>
            <person name="Krab K."/>
            <person name="Hagen W.R."/>
            <person name="Goodwin L."/>
            <person name="Chain P."/>
            <person name="Boeren S."/>
            <person name="Maphosa F."/>
            <person name="Schraa G."/>
            <person name="de Vos W.M."/>
            <person name="van der Oost J."/>
            <person name="Smidt H."/>
            <person name="Stams A.J."/>
        </authorList>
    </citation>
    <scope>NUCLEOTIDE SEQUENCE [LARGE SCALE GENOMIC DNA]</scope>
    <source>
        <strain evidence="3">ATCC 51507 / DSM 9161 / JW/IU-DC1</strain>
    </source>
</reference>
<dbReference type="InterPro" id="IPR001279">
    <property type="entry name" value="Metallo-B-lactamas"/>
</dbReference>
<keyword evidence="3" id="KW-1185">Reference proteome</keyword>
<dbReference type="Proteomes" id="UP000006053">
    <property type="component" value="Chromosome"/>
</dbReference>
<dbReference type="InterPro" id="IPR050855">
    <property type="entry name" value="NDM-1-like"/>
</dbReference>
<protein>
    <submittedName>
        <fullName evidence="2">Zn-dependent hydrolase, glyoxylase</fullName>
    </submittedName>
</protein>
<accession>I4A7P2</accession>
<dbReference type="GO" id="GO:0016787">
    <property type="term" value="F:hydrolase activity"/>
    <property type="evidence" value="ECO:0007669"/>
    <property type="project" value="UniProtKB-KW"/>
</dbReference>
<dbReference type="KEGG" id="ddh:Desde_1572"/>
<gene>
    <name evidence="2" type="ordered locus">Desde_1572</name>
</gene>
<keyword evidence="2" id="KW-0378">Hydrolase</keyword>
<dbReference type="eggNOG" id="COG0491">
    <property type="taxonomic scope" value="Bacteria"/>
</dbReference>
<name>I4A7P2_DESDJ</name>
<dbReference type="SUPFAM" id="SSF56281">
    <property type="entry name" value="Metallo-hydrolase/oxidoreductase"/>
    <property type="match status" value="1"/>
</dbReference>
<dbReference type="PANTHER" id="PTHR42951:SF9">
    <property type="entry name" value="METAL-DEPENDENT HYDROLASE"/>
    <property type="match status" value="1"/>
</dbReference>
<proteinExistence type="predicted"/>
<evidence type="ECO:0000259" key="1">
    <source>
        <dbReference type="SMART" id="SM00849"/>
    </source>
</evidence>
<dbReference type="AlphaFoldDB" id="I4A7P2"/>
<dbReference type="EMBL" id="CP003348">
    <property type="protein sequence ID" value="AFL99976.1"/>
    <property type="molecule type" value="Genomic_DNA"/>
</dbReference>
<feature type="domain" description="Metallo-beta-lactamase" evidence="1">
    <location>
        <begin position="20"/>
        <end position="212"/>
    </location>
</feature>
<dbReference type="CDD" id="cd07721">
    <property type="entry name" value="yflN-like_MBL-fold"/>
    <property type="match status" value="1"/>
</dbReference>
<dbReference type="Pfam" id="PF00753">
    <property type="entry name" value="Lactamase_B"/>
    <property type="match status" value="1"/>
</dbReference>
<dbReference type="OrthoDB" id="9802248at2"/>
<evidence type="ECO:0000313" key="3">
    <source>
        <dbReference type="Proteomes" id="UP000006053"/>
    </source>
</evidence>